<dbReference type="OrthoDB" id="4230136at2"/>
<organism evidence="2 3">
    <name type="scientific">Streptomyces marianii</name>
    <dbReference type="NCBI Taxonomy" id="1817406"/>
    <lineage>
        <taxon>Bacteria</taxon>
        <taxon>Bacillati</taxon>
        <taxon>Actinomycetota</taxon>
        <taxon>Actinomycetes</taxon>
        <taxon>Kitasatosporales</taxon>
        <taxon>Streptomycetaceae</taxon>
        <taxon>Streptomyces</taxon>
    </lineage>
</organism>
<evidence type="ECO:0000313" key="2">
    <source>
        <dbReference type="EMBL" id="TLQ39255.1"/>
    </source>
</evidence>
<evidence type="ECO:0000313" key="3">
    <source>
        <dbReference type="Proteomes" id="UP000305921"/>
    </source>
</evidence>
<dbReference type="RefSeq" id="WP_138058067.1">
    <property type="nucleotide sequence ID" value="NZ_VAWE01000002.1"/>
</dbReference>
<evidence type="ECO:0000256" key="1">
    <source>
        <dbReference type="SAM" id="MobiDB-lite"/>
    </source>
</evidence>
<dbReference type="EMBL" id="VAWE01000002">
    <property type="protein sequence ID" value="TLQ39255.1"/>
    <property type="molecule type" value="Genomic_DNA"/>
</dbReference>
<keyword evidence="3" id="KW-1185">Reference proteome</keyword>
<feature type="region of interest" description="Disordered" evidence="1">
    <location>
        <begin position="286"/>
        <end position="311"/>
    </location>
</feature>
<sequence>MRLAAVVLLAKAPARSAVLRLRAGEMGRWLGVTESYVDHTVLPDMREAGVVETDPWTEESGRVAGLEWKLLPLLAARESGDPMHPLALARKDLATLLRFCEALFAPGWAPKDGPVTPPGLLAARRGRGAATDRLALLLLALQTRPNGRVRLVGGSVKEGRGRADATVAKALGCSVSGGGKVVDRLERLRLVEVVRGTTEDGQFGKARLVVPAIAAAFGRGWAPRVVVEDGGEEPEGRCSCVCASADGEDEVVSGEVLVLSGEGWRQESFDDVEPGEVQRPAAALGDLGAGQQSDGPVISGEEAPEAGSGTGVVERPAGAPLHADHPQVVSLGGSLSLDGGFSGEADRGCGGLPRGAYAREDGQEQTEVPDSAAERGLGGPLRGEQHPDLAGEWGRSAECGPVKARVQQLGAPVFVRPAALPAGLESVLAPVRGVWERIVRPAARRHVAAAVRVQLGVVRGIVGPEDAEQVLAERLERRLDQQMGRTVTDPVGWILGRGLIQRAWCWSQLCDEGRRMDTGGDCPSCQALIGDRRALRARIAAETSRELAGAQPQVLQAEIEKRLNAVVASEAAAQAVRREQVLAQQEARARAIEERRAQYAAAEQARLAAPCADCGLPDAAGLCMSCTQRRSVEQLVAEAVDLAVMARADLSDAAAVAETTARCTQDTRALLEQHLEKLRAEGLADIELLFAVRETAEKLRDRRRESLSGRLMRSERAQAEADLAYDAKMRSAHRFPNRVMAQEAAERCADEALQRAVEFLFAERCRQLRIVRGEQPPRAAATDWPRRCAELADQNPAEDGGEHTGAFAREAVNAA</sequence>
<dbReference type="Proteomes" id="UP000305921">
    <property type="component" value="Unassembled WGS sequence"/>
</dbReference>
<reference evidence="2 3" key="1">
    <citation type="submission" date="2019-05" db="EMBL/GenBank/DDBJ databases">
        <title>Streptomyces marianii sp. nov., a novel marine actinomycete from southern coast of India.</title>
        <authorList>
            <person name="Iniyan A.M."/>
            <person name="Wink J."/>
            <person name="Ramprasad E."/>
            <person name="Ramana C.V."/>
            <person name="Bunk B."/>
            <person name="Sproer C."/>
            <person name="Joseph F.-J.R.S."/>
            <person name="Vincent S.G.P."/>
        </authorList>
    </citation>
    <scope>NUCLEOTIDE SEQUENCE [LARGE SCALE GENOMIC DNA]</scope>
    <source>
        <strain evidence="2 3">ICN19</strain>
    </source>
</reference>
<protein>
    <submittedName>
        <fullName evidence="2">Uncharacterized protein</fullName>
    </submittedName>
</protein>
<comment type="caution">
    <text evidence="2">The sequence shown here is derived from an EMBL/GenBank/DDBJ whole genome shotgun (WGS) entry which is preliminary data.</text>
</comment>
<accession>A0A5R9DSZ7</accession>
<feature type="region of interest" description="Disordered" evidence="1">
    <location>
        <begin position="352"/>
        <end position="386"/>
    </location>
</feature>
<gene>
    <name evidence="2" type="ORF">FEF34_38315</name>
</gene>
<name>A0A5R9DSZ7_9ACTN</name>
<proteinExistence type="predicted"/>
<dbReference type="AlphaFoldDB" id="A0A5R9DSZ7"/>